<organism evidence="1 2">
    <name type="scientific">Malonomonas rubra DSM 5091</name>
    <dbReference type="NCBI Taxonomy" id="1122189"/>
    <lineage>
        <taxon>Bacteria</taxon>
        <taxon>Pseudomonadati</taxon>
        <taxon>Thermodesulfobacteriota</taxon>
        <taxon>Desulfuromonadia</taxon>
        <taxon>Desulfuromonadales</taxon>
        <taxon>Geopsychrobacteraceae</taxon>
        <taxon>Malonomonas</taxon>
    </lineage>
</organism>
<protein>
    <submittedName>
        <fullName evidence="1">Uncharacterized protein</fullName>
    </submittedName>
</protein>
<accession>A0A1M6I9F1</accession>
<dbReference type="Proteomes" id="UP000184171">
    <property type="component" value="Unassembled WGS sequence"/>
</dbReference>
<reference evidence="1 2" key="1">
    <citation type="submission" date="2016-11" db="EMBL/GenBank/DDBJ databases">
        <authorList>
            <person name="Jaros S."/>
            <person name="Januszkiewicz K."/>
            <person name="Wedrychowicz H."/>
        </authorList>
    </citation>
    <scope>NUCLEOTIDE SEQUENCE [LARGE SCALE GENOMIC DNA]</scope>
    <source>
        <strain evidence="1 2">DSM 5091</strain>
    </source>
</reference>
<dbReference type="STRING" id="1122189.SAMN02745165_02071"/>
<name>A0A1M6I9F1_MALRU</name>
<proteinExistence type="predicted"/>
<keyword evidence="2" id="KW-1185">Reference proteome</keyword>
<gene>
    <name evidence="1" type="ORF">SAMN02745165_02071</name>
</gene>
<dbReference type="EMBL" id="FQZT01000006">
    <property type="protein sequence ID" value="SHJ31055.1"/>
    <property type="molecule type" value="Genomic_DNA"/>
</dbReference>
<sequence length="71" mass="7753">MLALTNDLLCQQQRMSEQHAAARVGQDVQNCLYALGVVNGDSVGLQAHDRQVCENPFRAVGGEDSDLLLRL</sequence>
<evidence type="ECO:0000313" key="2">
    <source>
        <dbReference type="Proteomes" id="UP000184171"/>
    </source>
</evidence>
<dbReference type="AlphaFoldDB" id="A0A1M6I9F1"/>
<evidence type="ECO:0000313" key="1">
    <source>
        <dbReference type="EMBL" id="SHJ31055.1"/>
    </source>
</evidence>